<sequence>MKKSSLIAIGLSIGLFNVSAQAGEVDLGLSEHMFSVNLSNNLSKHANVDLGYAYNEEKGHVIAFAAHMTHQNGPHQFAVGPKFIRLWGDESPNGSVVAVGGEYSLYVNNNLSVHASSYYAPSVLTFAKMDGYFEYEAKAQYNLNSNMGLYAGYRHQEFRFESASKLNFADGFYIGGTLKF</sequence>
<evidence type="ECO:0000256" key="1">
    <source>
        <dbReference type="SAM" id="SignalP"/>
    </source>
</evidence>
<protein>
    <recommendedName>
        <fullName evidence="4">Porin</fullName>
    </recommendedName>
</protein>
<keyword evidence="1" id="KW-0732">Signal</keyword>
<accession>A0ABS5I049</accession>
<evidence type="ECO:0008006" key="4">
    <source>
        <dbReference type="Google" id="ProtNLM"/>
    </source>
</evidence>
<gene>
    <name evidence="2" type="ORF">G3R48_05270</name>
</gene>
<reference evidence="2 3" key="1">
    <citation type="submission" date="2020-02" db="EMBL/GenBank/DDBJ databases">
        <title>Shewanella WXL01 sp. nov., a marine bacterium isolated from green algae in Luhuitou Fringing Reef (Northern South China Sea).</title>
        <authorList>
            <person name="Wang X."/>
        </authorList>
    </citation>
    <scope>NUCLEOTIDE SEQUENCE [LARGE SCALE GENOMIC DNA]</scope>
    <source>
        <strain evidence="2 3">MCCC 1A01895</strain>
    </source>
</reference>
<dbReference type="EMBL" id="JAAIKR010000003">
    <property type="protein sequence ID" value="MBR9727402.1"/>
    <property type="molecule type" value="Genomic_DNA"/>
</dbReference>
<feature type="signal peptide" evidence="1">
    <location>
        <begin position="1"/>
        <end position="22"/>
    </location>
</feature>
<dbReference type="Pfam" id="PF07437">
    <property type="entry name" value="YfaZ"/>
    <property type="match status" value="1"/>
</dbReference>
<keyword evidence="3" id="KW-1185">Reference proteome</keyword>
<evidence type="ECO:0000313" key="3">
    <source>
        <dbReference type="Proteomes" id="UP000811844"/>
    </source>
</evidence>
<organism evidence="2 3">
    <name type="scientific">Shewanella intestini</name>
    <dbReference type="NCBI Taxonomy" id="2017544"/>
    <lineage>
        <taxon>Bacteria</taxon>
        <taxon>Pseudomonadati</taxon>
        <taxon>Pseudomonadota</taxon>
        <taxon>Gammaproteobacteria</taxon>
        <taxon>Alteromonadales</taxon>
        <taxon>Shewanellaceae</taxon>
        <taxon>Shewanella</taxon>
    </lineage>
</organism>
<dbReference type="Proteomes" id="UP000811844">
    <property type="component" value="Unassembled WGS sequence"/>
</dbReference>
<evidence type="ECO:0000313" key="2">
    <source>
        <dbReference type="EMBL" id="MBR9727402.1"/>
    </source>
</evidence>
<comment type="caution">
    <text evidence="2">The sequence shown here is derived from an EMBL/GenBank/DDBJ whole genome shotgun (WGS) entry which is preliminary data.</text>
</comment>
<feature type="chain" id="PRO_5047369096" description="Porin" evidence="1">
    <location>
        <begin position="23"/>
        <end position="180"/>
    </location>
</feature>
<dbReference type="InterPro" id="IPR009998">
    <property type="entry name" value="YfaZ"/>
</dbReference>
<proteinExistence type="predicted"/>
<dbReference type="RefSeq" id="WP_153662505.1">
    <property type="nucleotide sequence ID" value="NZ_JAAIKR010000003.1"/>
</dbReference>
<name>A0ABS5I049_9GAMM</name>